<dbReference type="GO" id="GO:0003723">
    <property type="term" value="F:RNA binding"/>
    <property type="evidence" value="ECO:0007669"/>
    <property type="project" value="InterPro"/>
</dbReference>
<dbReference type="GeneID" id="80516876"/>
<dbReference type="PIRSF" id="PIRSF003025">
    <property type="entry name" value="eIF5A"/>
    <property type="match status" value="1"/>
</dbReference>
<proteinExistence type="predicted"/>
<dbReference type="SMART" id="SM01376">
    <property type="entry name" value="eIF-5a"/>
    <property type="match status" value="1"/>
</dbReference>
<dbReference type="Pfam" id="PF01287">
    <property type="entry name" value="eIF-5a"/>
    <property type="match status" value="1"/>
</dbReference>
<dbReference type="InterPro" id="IPR014722">
    <property type="entry name" value="Rib_uL2_dom2"/>
</dbReference>
<dbReference type="RefSeq" id="YP_010780185.1">
    <property type="nucleotide sequence ID" value="NC_075038.1"/>
</dbReference>
<dbReference type="Pfam" id="PF21485">
    <property type="entry name" value="IF5A-like_N"/>
    <property type="match status" value="1"/>
</dbReference>
<dbReference type="SUPFAM" id="SSF50249">
    <property type="entry name" value="Nucleic acid-binding proteins"/>
    <property type="match status" value="1"/>
</dbReference>
<sequence>MEEQIQDPSDQVIYEQAINIGIGDHIVIDKVFPCRIMEKHVSKTGKHGGCKISFVGIDIFTQKKHTTIYRTGDKVVVPIITKEDYQLVGISDEDPPYLSLVSDKQELREDLRLVKDEMGSKIIEDYNNGKDIIVTTQKALNQESVVSYKINK</sequence>
<dbReference type="KEGG" id="vg:80516876"/>
<dbReference type="GO" id="GO:0043022">
    <property type="term" value="F:ribosome binding"/>
    <property type="evidence" value="ECO:0007669"/>
    <property type="project" value="InterPro"/>
</dbReference>
<feature type="domain" description="Translation initiation factor 5A C-terminal" evidence="1">
    <location>
        <begin position="79"/>
        <end position="149"/>
    </location>
</feature>
<dbReference type="EMBL" id="MF405918">
    <property type="protein sequence ID" value="QKU33581.1"/>
    <property type="molecule type" value="Genomic_DNA"/>
</dbReference>
<evidence type="ECO:0000259" key="1">
    <source>
        <dbReference type="SMART" id="SM01376"/>
    </source>
</evidence>
<dbReference type="InterPro" id="IPR048670">
    <property type="entry name" value="IF5A-like_N"/>
</dbReference>
<protein>
    <submittedName>
        <fullName evidence="2">Mimivirus translation initiation factor 5A</fullName>
    </submittedName>
</protein>
<dbReference type="Gene3D" id="2.30.30.30">
    <property type="match status" value="1"/>
</dbReference>
<dbReference type="InterPro" id="IPR020189">
    <property type="entry name" value="IF5A_C"/>
</dbReference>
<evidence type="ECO:0000313" key="2">
    <source>
        <dbReference type="EMBL" id="QKU33581.1"/>
    </source>
</evidence>
<dbReference type="InterPro" id="IPR001884">
    <property type="entry name" value="IF5A-like"/>
</dbReference>
<keyword evidence="2" id="KW-0396">Initiation factor</keyword>
<organism evidence="2">
    <name type="scientific">Tupanvirus deep ocean</name>
    <dbReference type="NCBI Taxonomy" id="2126984"/>
    <lineage>
        <taxon>Viruses</taxon>
        <taxon>Varidnaviria</taxon>
        <taxon>Bamfordvirae</taxon>
        <taxon>Nucleocytoviricota</taxon>
        <taxon>Megaviricetes</taxon>
        <taxon>Imitervirales</taxon>
        <taxon>Mimiviridae</taxon>
        <taxon>Megamimivirinae</taxon>
        <taxon>Tupanvirus</taxon>
        <taxon>Tupanvirus altamarinense</taxon>
    </lineage>
</organism>
<reference evidence="2" key="2">
    <citation type="journal article" date="2018" name="Nat. Commun.">
        <title>Tailed giant Tupanvirus possesses the most complete translational apparatus of the known virosphere.</title>
        <authorList>
            <person name="Abrahao J."/>
            <person name="Silva L."/>
            <person name="Silva L.S."/>
            <person name="Khalil J.Y.B."/>
            <person name="Rodrigues R."/>
            <person name="Arantes T."/>
            <person name="Assis F."/>
            <person name="Boratto P."/>
            <person name="Andrade M."/>
            <person name="Kroon E.G."/>
            <person name="Ribeiro B."/>
            <person name="Bergier I."/>
            <person name="Seligmann H."/>
            <person name="Ghigo E."/>
            <person name="Colson P."/>
            <person name="Levasseur A."/>
            <person name="Kroemer G."/>
            <person name="Raoult D."/>
            <person name="La Scola B."/>
        </authorList>
    </citation>
    <scope>NUCLEOTIDE SEQUENCE [LARGE SCALE GENOMIC DNA]</scope>
    <source>
        <strain evidence="2">Deep ocean</strain>
    </source>
</reference>
<reference evidence="2" key="1">
    <citation type="submission" date="2017-06" db="EMBL/GenBank/DDBJ databases">
        <authorList>
            <person name="Assis F.L."/>
            <person name="Abrahao J.S."/>
            <person name="Silva L."/>
            <person name="Khalil J.B."/>
            <person name="Rodrigues R."/>
            <person name="Silva L.S."/>
            <person name="Boratto P."/>
            <person name="Andrade M."/>
            <person name="Kroon E.G."/>
            <person name="Ribeiro B."/>
            <person name="Bergier I."/>
            <person name="Seligmann H."/>
            <person name="Ghigo E."/>
            <person name="Colson P."/>
            <person name="Levasseur A."/>
            <person name="Raoult D."/>
            <person name="Scola B.L."/>
        </authorList>
    </citation>
    <scope>NUCLEOTIDE SEQUENCE</scope>
    <source>
        <strain evidence="2">Deep ocean</strain>
    </source>
</reference>
<name>A0A6N1NV33_9VIRU</name>
<dbReference type="SUPFAM" id="SSF50104">
    <property type="entry name" value="Translation proteins SH3-like domain"/>
    <property type="match status" value="1"/>
</dbReference>
<dbReference type="InterPro" id="IPR008991">
    <property type="entry name" value="Translation_prot_SH3-like_sf"/>
</dbReference>
<keyword evidence="2" id="KW-0648">Protein biosynthesis</keyword>
<dbReference type="PANTHER" id="PTHR11673">
    <property type="entry name" value="TRANSLATION INITIATION FACTOR 5A FAMILY MEMBER"/>
    <property type="match status" value="1"/>
</dbReference>
<dbReference type="InterPro" id="IPR012340">
    <property type="entry name" value="NA-bd_OB-fold"/>
</dbReference>
<dbReference type="Gene3D" id="2.40.50.140">
    <property type="entry name" value="Nucleic acid-binding proteins"/>
    <property type="match status" value="1"/>
</dbReference>
<accession>A0A6N1NV33</accession>